<dbReference type="FunFam" id="3.20.20.140:FF:000014">
    <property type="entry name" value="5-methylthioadenosine/S-adenosylhomocysteine deaminase"/>
    <property type="match status" value="1"/>
</dbReference>
<dbReference type="AlphaFoldDB" id="A0A3G3JYU8"/>
<evidence type="ECO:0000313" key="6">
    <source>
        <dbReference type="EMBL" id="AYQ72679.1"/>
    </source>
</evidence>
<dbReference type="PANTHER" id="PTHR43794">
    <property type="entry name" value="AMINOHYDROLASE SSNA-RELATED"/>
    <property type="match status" value="1"/>
</dbReference>
<dbReference type="EC" id="3.5.4.31" evidence="4"/>
<reference evidence="6 7" key="1">
    <citation type="submission" date="2018-10" db="EMBL/GenBank/DDBJ databases">
        <title>Genome Sequence of Cohnella sp.</title>
        <authorList>
            <person name="Srinivasan S."/>
            <person name="Kim M.K."/>
        </authorList>
    </citation>
    <scope>NUCLEOTIDE SEQUENCE [LARGE SCALE GENOMIC DNA]</scope>
    <source>
        <strain evidence="6 7">18JY8-7</strain>
    </source>
</reference>
<evidence type="ECO:0000256" key="1">
    <source>
        <dbReference type="ARBA" id="ARBA00022723"/>
    </source>
</evidence>
<dbReference type="KEGG" id="coh:EAV92_08960"/>
<dbReference type="Gene3D" id="3.20.20.140">
    <property type="entry name" value="Metal-dependent hydrolases"/>
    <property type="match status" value="1"/>
</dbReference>
<feature type="binding site" evidence="4">
    <location>
        <position position="96"/>
    </location>
    <ligand>
        <name>substrate</name>
    </ligand>
</feature>
<dbReference type="SUPFAM" id="SSF51338">
    <property type="entry name" value="Composite domain of metallo-dependent hydrolases"/>
    <property type="match status" value="1"/>
</dbReference>
<feature type="binding site" evidence="4">
    <location>
        <position position="303"/>
    </location>
    <ligand>
        <name>substrate</name>
    </ligand>
</feature>
<keyword evidence="2 4" id="KW-0378">Hydrolase</keyword>
<comment type="catalytic activity">
    <reaction evidence="4">
        <text>S-methyl-5'-thioadenosine + H2O + H(+) = S-methyl-5'-thioinosine + NH4(+)</text>
        <dbReference type="Rhea" id="RHEA:25025"/>
        <dbReference type="ChEBI" id="CHEBI:15377"/>
        <dbReference type="ChEBI" id="CHEBI:15378"/>
        <dbReference type="ChEBI" id="CHEBI:17509"/>
        <dbReference type="ChEBI" id="CHEBI:28938"/>
        <dbReference type="ChEBI" id="CHEBI:48595"/>
        <dbReference type="EC" id="3.5.4.31"/>
    </reaction>
</comment>
<keyword evidence="3 4" id="KW-0862">Zinc</keyword>
<keyword evidence="7" id="KW-1185">Reference proteome</keyword>
<feature type="binding site" evidence="4">
    <location>
        <position position="188"/>
    </location>
    <ligand>
        <name>substrate</name>
    </ligand>
</feature>
<dbReference type="GO" id="GO:0090614">
    <property type="term" value="F:5'-methylthioadenosine deaminase activity"/>
    <property type="evidence" value="ECO:0007669"/>
    <property type="project" value="UniProtKB-UniRule"/>
</dbReference>
<protein>
    <recommendedName>
        <fullName evidence="4">5-methylthioadenosine/S-adenosylhomocysteine deaminase</fullName>
        <shortName evidence="4">MTA/SAH deaminase</shortName>
        <ecNumber evidence="4">3.5.4.28</ecNumber>
        <ecNumber evidence="4">3.5.4.31</ecNumber>
    </recommendedName>
</protein>
<dbReference type="InterPro" id="IPR032466">
    <property type="entry name" value="Metal_Hydrolase"/>
</dbReference>
<comment type="function">
    <text evidence="4">Catalyzes the deamination of 5-methylthioadenosine and S-adenosyl-L-homocysteine into 5-methylthioinosine and S-inosyl-L-homocysteine, respectively. Is also able to deaminate adenosine.</text>
</comment>
<feature type="binding site" evidence="4">
    <location>
        <position position="148"/>
    </location>
    <ligand>
        <name>substrate</name>
    </ligand>
</feature>
<dbReference type="InterPro" id="IPR050287">
    <property type="entry name" value="MTA/SAH_deaminase"/>
</dbReference>
<feature type="binding site" evidence="4">
    <location>
        <position position="69"/>
    </location>
    <ligand>
        <name>Zn(2+)</name>
        <dbReference type="ChEBI" id="CHEBI:29105"/>
    </ligand>
</feature>
<dbReference type="Gene3D" id="2.30.40.10">
    <property type="entry name" value="Urease, subunit C, domain 1"/>
    <property type="match status" value="1"/>
</dbReference>
<feature type="binding site" evidence="4">
    <location>
        <position position="215"/>
    </location>
    <ligand>
        <name>Zn(2+)</name>
        <dbReference type="ChEBI" id="CHEBI:29105"/>
    </ligand>
</feature>
<evidence type="ECO:0000313" key="7">
    <source>
        <dbReference type="Proteomes" id="UP000269097"/>
    </source>
</evidence>
<dbReference type="HAMAP" id="MF_01281">
    <property type="entry name" value="MTA_SAH_deamin"/>
    <property type="match status" value="1"/>
</dbReference>
<feature type="binding site" evidence="4">
    <location>
        <position position="303"/>
    </location>
    <ligand>
        <name>Zn(2+)</name>
        <dbReference type="ChEBI" id="CHEBI:29105"/>
    </ligand>
</feature>
<dbReference type="EC" id="3.5.4.28" evidence="4"/>
<dbReference type="Pfam" id="PF01979">
    <property type="entry name" value="Amidohydro_1"/>
    <property type="match status" value="1"/>
</dbReference>
<feature type="domain" description="Amidohydrolase-related" evidence="5">
    <location>
        <begin position="60"/>
        <end position="406"/>
    </location>
</feature>
<dbReference type="SUPFAM" id="SSF51556">
    <property type="entry name" value="Metallo-dependent hydrolases"/>
    <property type="match status" value="1"/>
</dbReference>
<accession>A0A3G3JYU8</accession>
<keyword evidence="1 4" id="KW-0479">Metal-binding</keyword>
<dbReference type="EMBL" id="CP033433">
    <property type="protein sequence ID" value="AYQ72679.1"/>
    <property type="molecule type" value="Genomic_DNA"/>
</dbReference>
<dbReference type="RefSeq" id="WP_123040761.1">
    <property type="nucleotide sequence ID" value="NZ_CP033433.1"/>
</dbReference>
<dbReference type="GO" id="GO:0046872">
    <property type="term" value="F:metal ion binding"/>
    <property type="evidence" value="ECO:0007669"/>
    <property type="project" value="UniProtKB-KW"/>
</dbReference>
<dbReference type="InterPro" id="IPR023512">
    <property type="entry name" value="Deaminase_MtaD/DadD"/>
</dbReference>
<evidence type="ECO:0000256" key="4">
    <source>
        <dbReference type="HAMAP-Rule" id="MF_01281"/>
    </source>
</evidence>
<evidence type="ECO:0000256" key="3">
    <source>
        <dbReference type="ARBA" id="ARBA00022833"/>
    </source>
</evidence>
<dbReference type="CDD" id="cd01298">
    <property type="entry name" value="ATZ_TRZ_like"/>
    <property type="match status" value="1"/>
</dbReference>
<dbReference type="PANTHER" id="PTHR43794:SF11">
    <property type="entry name" value="AMIDOHYDROLASE-RELATED DOMAIN-CONTAINING PROTEIN"/>
    <property type="match status" value="1"/>
</dbReference>
<evidence type="ECO:0000256" key="2">
    <source>
        <dbReference type="ARBA" id="ARBA00022801"/>
    </source>
</evidence>
<organism evidence="6 7">
    <name type="scientific">Cohnella candidum</name>
    <dbReference type="NCBI Taxonomy" id="2674991"/>
    <lineage>
        <taxon>Bacteria</taxon>
        <taxon>Bacillati</taxon>
        <taxon>Bacillota</taxon>
        <taxon>Bacilli</taxon>
        <taxon>Bacillales</taxon>
        <taxon>Paenibacillaceae</taxon>
        <taxon>Cohnella</taxon>
    </lineage>
</organism>
<proteinExistence type="inferred from homology"/>
<comment type="similarity">
    <text evidence="4">Belongs to the metallo-dependent hydrolases superfamily. MTA/SAH deaminase family.</text>
</comment>
<name>A0A3G3JYU8_9BACL</name>
<dbReference type="InterPro" id="IPR006680">
    <property type="entry name" value="Amidohydro-rel"/>
</dbReference>
<feature type="binding site" evidence="4">
    <location>
        <position position="218"/>
    </location>
    <ligand>
        <name>substrate</name>
    </ligand>
</feature>
<dbReference type="InterPro" id="IPR011059">
    <property type="entry name" value="Metal-dep_hydrolase_composite"/>
</dbReference>
<sequence>MKRWLITNGYFATMDDTRPLFKGWMAVEGSRIADMGEGEAPAEWLEAAAETVDGQDLLFLPGLVNTHGHAAMSLLRGYADDLALQDWLQNHMWPMEAKFTGDDVYWGSALAAAEMIKTGTTTFLDMYDHMHRVGEVVDQSGLRAVLTRGMIGMVPEDVQKAKLQDAVTFAREWHGAADGRITVMMCPHAPYTCPPDFIVKVVEAAHELNLSLHTHMSETRFEVEQNVRDYGVRPPEHLDRLGFFSRPALVAHAVHLTDEEIALLAERNVAVSHNPVSNLKLASGVARVPELLAAGVTVGLGTDSVASNNNLDLFEEIRLAALLHKGVTGDPTVIPAAEALRLGTTYGARALGLEGQTGILKPGMKADFIAVSTAQTHFVPRTDLISHLVYAASGSDVKHVWADGRQLLRGGELLTLDEERIRYEAQACFERLRG</sequence>
<dbReference type="Proteomes" id="UP000269097">
    <property type="component" value="Chromosome"/>
</dbReference>
<comment type="caution">
    <text evidence="4">Lacks conserved residue(s) required for the propagation of feature annotation.</text>
</comment>
<comment type="cofactor">
    <cofactor evidence="4">
        <name>Zn(2+)</name>
        <dbReference type="ChEBI" id="CHEBI:29105"/>
    </cofactor>
    <text evidence="4">Binds 1 zinc ion per subunit.</text>
</comment>
<feature type="binding site" evidence="4">
    <location>
        <position position="67"/>
    </location>
    <ligand>
        <name>Zn(2+)</name>
        <dbReference type="ChEBI" id="CHEBI:29105"/>
    </ligand>
</feature>
<evidence type="ECO:0000259" key="5">
    <source>
        <dbReference type="Pfam" id="PF01979"/>
    </source>
</evidence>
<dbReference type="GO" id="GO:0050270">
    <property type="term" value="F:S-adenosylhomocysteine deaminase activity"/>
    <property type="evidence" value="ECO:0007669"/>
    <property type="project" value="UniProtKB-UniRule"/>
</dbReference>
<comment type="catalytic activity">
    <reaction evidence="4">
        <text>S-adenosyl-L-homocysteine + H2O + H(+) = S-inosyl-L-homocysteine + NH4(+)</text>
        <dbReference type="Rhea" id="RHEA:20716"/>
        <dbReference type="ChEBI" id="CHEBI:15377"/>
        <dbReference type="ChEBI" id="CHEBI:15378"/>
        <dbReference type="ChEBI" id="CHEBI:28938"/>
        <dbReference type="ChEBI" id="CHEBI:57856"/>
        <dbReference type="ChEBI" id="CHEBI:57985"/>
        <dbReference type="EC" id="3.5.4.28"/>
    </reaction>
</comment>
<gene>
    <name evidence="4" type="primary">mtaD</name>
    <name evidence="6" type="ORF">EAV92_08960</name>
</gene>